<name>A0A1M5SE29_9FIRM</name>
<organism evidence="2 3">
    <name type="scientific">Desulfosporosinus lacus DSM 15449</name>
    <dbReference type="NCBI Taxonomy" id="1121420"/>
    <lineage>
        <taxon>Bacteria</taxon>
        <taxon>Bacillati</taxon>
        <taxon>Bacillota</taxon>
        <taxon>Clostridia</taxon>
        <taxon>Eubacteriales</taxon>
        <taxon>Desulfitobacteriaceae</taxon>
        <taxon>Desulfosporosinus</taxon>
    </lineage>
</organism>
<keyword evidence="3" id="KW-1185">Reference proteome</keyword>
<dbReference type="Gene3D" id="1.10.260.40">
    <property type="entry name" value="lambda repressor-like DNA-binding domains"/>
    <property type="match status" value="1"/>
</dbReference>
<feature type="domain" description="HTH cro/C1-type" evidence="1">
    <location>
        <begin position="41"/>
        <end position="93"/>
    </location>
</feature>
<gene>
    <name evidence="2" type="ORF">SAMN02746098_00824</name>
</gene>
<reference evidence="3" key="1">
    <citation type="submission" date="2016-11" db="EMBL/GenBank/DDBJ databases">
        <authorList>
            <person name="Varghese N."/>
            <person name="Submissions S."/>
        </authorList>
    </citation>
    <scope>NUCLEOTIDE SEQUENCE [LARGE SCALE GENOMIC DNA]</scope>
    <source>
        <strain evidence="3">DSM 15449</strain>
    </source>
</reference>
<dbReference type="AlphaFoldDB" id="A0A1M5SE29"/>
<dbReference type="SUPFAM" id="SSF47413">
    <property type="entry name" value="lambda repressor-like DNA-binding domains"/>
    <property type="match status" value="1"/>
</dbReference>
<protein>
    <submittedName>
        <fullName evidence="2">Helix-turn-helix</fullName>
    </submittedName>
</protein>
<proteinExistence type="predicted"/>
<dbReference type="Pfam" id="PF01381">
    <property type="entry name" value="HTH_3"/>
    <property type="match status" value="1"/>
</dbReference>
<dbReference type="Proteomes" id="UP000183954">
    <property type="component" value="Unassembled WGS sequence"/>
</dbReference>
<evidence type="ECO:0000259" key="1">
    <source>
        <dbReference type="PROSITE" id="PS50943"/>
    </source>
</evidence>
<sequence>MPFVKVNIQDETEKFQKEDPEFAREYAIIETEYELIKMAVEMRKQLGVTQPEIAQESGLSQQAVSRLEKVGHSPTLRNFLKYLSGMGIEIELKKKALEKDERLAV</sequence>
<dbReference type="EMBL" id="FQXJ01000003">
    <property type="protein sequence ID" value="SHH36776.1"/>
    <property type="molecule type" value="Genomic_DNA"/>
</dbReference>
<dbReference type="InterPro" id="IPR010982">
    <property type="entry name" value="Lambda_DNA-bd_dom_sf"/>
</dbReference>
<dbReference type="GO" id="GO:0003677">
    <property type="term" value="F:DNA binding"/>
    <property type="evidence" value="ECO:0007669"/>
    <property type="project" value="InterPro"/>
</dbReference>
<dbReference type="CDD" id="cd00093">
    <property type="entry name" value="HTH_XRE"/>
    <property type="match status" value="1"/>
</dbReference>
<dbReference type="InterPro" id="IPR001387">
    <property type="entry name" value="Cro/C1-type_HTH"/>
</dbReference>
<evidence type="ECO:0000313" key="2">
    <source>
        <dbReference type="EMBL" id="SHH36776.1"/>
    </source>
</evidence>
<accession>A0A1M5SE29</accession>
<dbReference type="STRING" id="1121420.SAMN02746098_00824"/>
<dbReference type="RefSeq" id="WP_073028047.1">
    <property type="nucleotide sequence ID" value="NZ_FQXJ01000003.1"/>
</dbReference>
<dbReference type="SMART" id="SM00530">
    <property type="entry name" value="HTH_XRE"/>
    <property type="match status" value="1"/>
</dbReference>
<dbReference type="OrthoDB" id="9808239at2"/>
<evidence type="ECO:0000313" key="3">
    <source>
        <dbReference type="Proteomes" id="UP000183954"/>
    </source>
</evidence>
<dbReference type="PROSITE" id="PS50943">
    <property type="entry name" value="HTH_CROC1"/>
    <property type="match status" value="1"/>
</dbReference>